<sequence length="61" mass="7316">MRFYIRHCEIKSLRTIEGFLYEQFFSIDAPGCPYELTFWQRLNIVTGDTDQTMNATWSLNF</sequence>
<organism evidence="1 2">
    <name type="scientific">Leclercia adecarboxylata</name>
    <dbReference type="NCBI Taxonomy" id="83655"/>
    <lineage>
        <taxon>Bacteria</taxon>
        <taxon>Pseudomonadati</taxon>
        <taxon>Pseudomonadota</taxon>
        <taxon>Gammaproteobacteria</taxon>
        <taxon>Enterobacterales</taxon>
        <taxon>Enterobacteriaceae</taxon>
        <taxon>Leclercia</taxon>
    </lineage>
</organism>
<proteinExistence type="predicted"/>
<gene>
    <name evidence="1" type="ORF">VOF76_20755</name>
</gene>
<accession>A0ABU6IAH7</accession>
<dbReference type="EMBL" id="JAYMCU010000054">
    <property type="protein sequence ID" value="MEC3938595.1"/>
    <property type="molecule type" value="Genomic_DNA"/>
</dbReference>
<comment type="caution">
    <text evidence="1">The sequence shown here is derived from an EMBL/GenBank/DDBJ whole genome shotgun (WGS) entry which is preliminary data.</text>
</comment>
<name>A0ABU6IAH7_9ENTR</name>
<dbReference type="RefSeq" id="WP_103792660.1">
    <property type="nucleotide sequence ID" value="NZ_CBCYJT010000017.1"/>
</dbReference>
<keyword evidence="2" id="KW-1185">Reference proteome</keyword>
<evidence type="ECO:0000313" key="2">
    <source>
        <dbReference type="Proteomes" id="UP001357437"/>
    </source>
</evidence>
<protein>
    <submittedName>
        <fullName evidence="1">Uncharacterized protein</fullName>
    </submittedName>
</protein>
<evidence type="ECO:0000313" key="1">
    <source>
        <dbReference type="EMBL" id="MEC3938595.1"/>
    </source>
</evidence>
<dbReference type="Proteomes" id="UP001357437">
    <property type="component" value="Unassembled WGS sequence"/>
</dbReference>
<reference evidence="1 2" key="1">
    <citation type="submission" date="2024-01" db="EMBL/GenBank/DDBJ databases">
        <title>Comparative Genomics of Leclercia adecarboxylata Strains Isolated from Several Sources.</title>
        <authorList>
            <person name="Yescas-Zazueta V."/>
            <person name="Balbuena-Alonso M.G."/>
            <person name="Valencia D."/>
            <person name="Mendez-Pfeiffer P.A."/>
            <person name="Ballesteros-Monrreal M.G."/>
            <person name="Rocha-Gracia R.D.C."/>
            <person name="Barrios-Villa E."/>
        </authorList>
    </citation>
    <scope>NUCLEOTIDE SEQUENCE [LARGE SCALE GENOMIC DNA]</scope>
    <source>
        <strain evidence="1 2">33MEM</strain>
    </source>
</reference>